<organism evidence="6">
    <name type="scientific">Ceratitis capitata</name>
    <name type="common">Mediterranean fruit fly</name>
    <name type="synonym">Tephritis capitata</name>
    <dbReference type="NCBI Taxonomy" id="7213"/>
    <lineage>
        <taxon>Eukaryota</taxon>
        <taxon>Metazoa</taxon>
        <taxon>Ecdysozoa</taxon>
        <taxon>Arthropoda</taxon>
        <taxon>Hexapoda</taxon>
        <taxon>Insecta</taxon>
        <taxon>Pterygota</taxon>
        <taxon>Neoptera</taxon>
        <taxon>Endopterygota</taxon>
        <taxon>Diptera</taxon>
        <taxon>Brachycera</taxon>
        <taxon>Muscomorpha</taxon>
        <taxon>Tephritoidea</taxon>
        <taxon>Tephritidae</taxon>
        <taxon>Ceratitis</taxon>
        <taxon>Ceratitis</taxon>
    </lineage>
</organism>
<dbReference type="InterPro" id="IPR020095">
    <property type="entry name" value="PsdUridine_synth_TruA_C"/>
</dbReference>
<evidence type="ECO:0000259" key="5">
    <source>
        <dbReference type="Pfam" id="PF01416"/>
    </source>
</evidence>
<dbReference type="SUPFAM" id="SSF55120">
    <property type="entry name" value="Pseudouridine synthase"/>
    <property type="match status" value="1"/>
</dbReference>
<dbReference type="OrthoDB" id="271910at2759"/>
<feature type="domain" description="Pseudouridine synthase I TruA alpha/beta" evidence="5">
    <location>
        <begin position="9"/>
        <end position="119"/>
    </location>
</feature>
<evidence type="ECO:0000256" key="1">
    <source>
        <dbReference type="ARBA" id="ARBA00009375"/>
    </source>
</evidence>
<keyword evidence="2 4" id="KW-0819">tRNA processing</keyword>
<comment type="catalytic activity">
    <reaction evidence="4">
        <text>uridine(38/39/40) in tRNA = pseudouridine(38/39/40) in tRNA</text>
        <dbReference type="Rhea" id="RHEA:22376"/>
        <dbReference type="Rhea" id="RHEA-COMP:10085"/>
        <dbReference type="Rhea" id="RHEA-COMP:10087"/>
        <dbReference type="ChEBI" id="CHEBI:65314"/>
        <dbReference type="ChEBI" id="CHEBI:65315"/>
        <dbReference type="EC" id="5.4.99.12"/>
    </reaction>
</comment>
<dbReference type="EMBL" id="GAMC01011904">
    <property type="protein sequence ID" value="JAB94651.1"/>
    <property type="molecule type" value="mRNA"/>
</dbReference>
<evidence type="ECO:0000313" key="6">
    <source>
        <dbReference type="EMBL" id="JAB94651.1"/>
    </source>
</evidence>
<evidence type="ECO:0000256" key="3">
    <source>
        <dbReference type="ARBA" id="ARBA00023235"/>
    </source>
</evidence>
<gene>
    <name evidence="6" type="primary">PUSL1</name>
</gene>
<evidence type="ECO:0000256" key="4">
    <source>
        <dbReference type="RuleBase" id="RU003792"/>
    </source>
</evidence>
<proteinExistence type="evidence at transcript level"/>
<dbReference type="PANTHER" id="PTHR11142:SF0">
    <property type="entry name" value="TRNA PSEUDOURIDINE SYNTHASE-LIKE 1"/>
    <property type="match status" value="1"/>
</dbReference>
<dbReference type="FunFam" id="3.30.70.580:FF:000011">
    <property type="entry name" value="tRNA pseudouridine synthase"/>
    <property type="match status" value="1"/>
</dbReference>
<comment type="similarity">
    <text evidence="1 4">Belongs to the tRNA pseudouridine synthase TruA family.</text>
</comment>
<dbReference type="Gene3D" id="3.30.70.580">
    <property type="entry name" value="Pseudouridine synthase I, catalytic domain, N-terminal subdomain"/>
    <property type="match status" value="1"/>
</dbReference>
<dbReference type="GO" id="GO:0003723">
    <property type="term" value="F:RNA binding"/>
    <property type="evidence" value="ECO:0007669"/>
    <property type="project" value="InterPro"/>
</dbReference>
<dbReference type="GO" id="GO:0160147">
    <property type="term" value="F:tRNA pseudouridine(38-40) synthase activity"/>
    <property type="evidence" value="ECO:0007669"/>
    <property type="project" value="UniProtKB-EC"/>
</dbReference>
<dbReference type="Pfam" id="PF01416">
    <property type="entry name" value="PseudoU_synth_1"/>
    <property type="match status" value="2"/>
</dbReference>
<name>W8BMP8_CERCA</name>
<dbReference type="GO" id="GO:0031119">
    <property type="term" value="P:tRNA pseudouridine synthesis"/>
    <property type="evidence" value="ECO:0007669"/>
    <property type="project" value="TreeGrafter"/>
</dbReference>
<dbReference type="InterPro" id="IPR020103">
    <property type="entry name" value="PsdUridine_synth_cat_dom_sf"/>
</dbReference>
<dbReference type="Gene3D" id="3.30.70.660">
    <property type="entry name" value="Pseudouridine synthase I, catalytic domain, C-terminal subdomain"/>
    <property type="match status" value="1"/>
</dbReference>
<dbReference type="EC" id="5.4.99.12" evidence="4"/>
<sequence>MNRYLLNISYIGTNFRGIQKTVNKAEEARVDTKTIQGCIELACRALNPTNEIETVISSRTDAGVHALHSTLHVDLERRNSMPYDPTTITCVLNRALHKDTLPIRVLSTQQVPETFHCRYHARGRTYLYRFAVAKNGITDTDRLKNHNFEAFLPVEEIDRCFFLQNSTFDIERLRAASGIFIGRHDFRTFMSVSRQHSPTRDHPNYTVRTIDEINVRPGKSTAIGANAVLAESLYNYWEIEIKAKAFLYKQVRRMVGALLALATDRIDERAIYEMLTIPSKNSWEPRILLSPPFGLYLCRVHYDEKDLKLPQTNSNQKNEFPSATTN</sequence>
<dbReference type="PANTHER" id="PTHR11142">
    <property type="entry name" value="PSEUDOURIDYLATE SYNTHASE"/>
    <property type="match status" value="1"/>
</dbReference>
<dbReference type="CDD" id="cd02570">
    <property type="entry name" value="PseudoU_synth_EcTruA"/>
    <property type="match status" value="1"/>
</dbReference>
<reference evidence="6" key="1">
    <citation type="submission" date="2013-07" db="EMBL/GenBank/DDBJ databases">
        <authorList>
            <person name="Geib S."/>
        </authorList>
    </citation>
    <scope>NUCLEOTIDE SEQUENCE</scope>
</reference>
<dbReference type="InterPro" id="IPR020097">
    <property type="entry name" value="PsdUridine_synth_TruA_a/b_dom"/>
</dbReference>
<dbReference type="InterPro" id="IPR001406">
    <property type="entry name" value="PsdUridine_synth_TruA"/>
</dbReference>
<protein>
    <recommendedName>
        <fullName evidence="4">tRNA pseudouridine synthase</fullName>
        <ecNumber evidence="4">5.4.99.12</ecNumber>
    </recommendedName>
</protein>
<feature type="domain" description="Pseudouridine synthase I TruA alpha/beta" evidence="5">
    <location>
        <begin position="179"/>
        <end position="303"/>
    </location>
</feature>
<evidence type="ECO:0000256" key="2">
    <source>
        <dbReference type="ARBA" id="ARBA00022694"/>
    </source>
</evidence>
<dbReference type="HAMAP" id="MF_00171">
    <property type="entry name" value="TruA"/>
    <property type="match status" value="1"/>
</dbReference>
<keyword evidence="3 4" id="KW-0413">Isomerase</keyword>
<reference evidence="6" key="2">
    <citation type="journal article" date="2014" name="BMC Genomics">
        <title>A genomic perspective to assessing quality of mass-reared SIT flies used in Mediterranean fruit fly (Ceratitis capitata) eradication in California.</title>
        <authorList>
            <person name="Calla B."/>
            <person name="Hall B."/>
            <person name="Hou S."/>
            <person name="Geib S.M."/>
        </authorList>
    </citation>
    <scope>NUCLEOTIDE SEQUENCE</scope>
</reference>
<dbReference type="AlphaFoldDB" id="W8BMP8"/>
<dbReference type="InterPro" id="IPR020094">
    <property type="entry name" value="TruA/RsuA/RluB/E/F_N"/>
</dbReference>
<accession>W8BMP8</accession>